<feature type="transmembrane region" description="Helical" evidence="3">
    <location>
        <begin position="475"/>
        <end position="497"/>
    </location>
</feature>
<gene>
    <name evidence="4" type="ORF">DBRI1063_LOCUS24504</name>
</gene>
<name>A0A6U3TV35_9STRA</name>
<evidence type="ECO:0000256" key="1">
    <source>
        <dbReference type="ARBA" id="ARBA00023002"/>
    </source>
</evidence>
<dbReference type="SUPFAM" id="SSF51735">
    <property type="entry name" value="NAD(P)-binding Rossmann-fold domains"/>
    <property type="match status" value="1"/>
</dbReference>
<dbReference type="EMBL" id="HBGN01038334">
    <property type="protein sequence ID" value="CAD9356465.1"/>
    <property type="molecule type" value="Transcribed_RNA"/>
</dbReference>
<evidence type="ECO:0000256" key="2">
    <source>
        <dbReference type="SAM" id="MobiDB-lite"/>
    </source>
</evidence>
<reference evidence="4" key="1">
    <citation type="submission" date="2021-01" db="EMBL/GenBank/DDBJ databases">
        <authorList>
            <person name="Corre E."/>
            <person name="Pelletier E."/>
            <person name="Niang G."/>
            <person name="Scheremetjew M."/>
            <person name="Finn R."/>
            <person name="Kale V."/>
            <person name="Holt S."/>
            <person name="Cochrane G."/>
            <person name="Meng A."/>
            <person name="Brown T."/>
            <person name="Cohen L."/>
        </authorList>
    </citation>
    <scope>NUCLEOTIDE SEQUENCE</scope>
    <source>
        <strain evidence="4">Pop2</strain>
    </source>
</reference>
<dbReference type="SUPFAM" id="SSF51905">
    <property type="entry name" value="FAD/NAD(P)-binding domain"/>
    <property type="match status" value="1"/>
</dbReference>
<dbReference type="GO" id="GO:0005829">
    <property type="term" value="C:cytosol"/>
    <property type="evidence" value="ECO:0007669"/>
    <property type="project" value="TreeGrafter"/>
</dbReference>
<dbReference type="PANTHER" id="PTHR43539:SF78">
    <property type="entry name" value="FLAVIN-CONTAINING MONOOXYGENASE"/>
    <property type="match status" value="1"/>
</dbReference>
<dbReference type="InterPro" id="IPR036291">
    <property type="entry name" value="NAD(P)-bd_dom_sf"/>
</dbReference>
<accession>A0A6U3TV35</accession>
<dbReference type="PANTHER" id="PTHR43539">
    <property type="entry name" value="FLAVIN-BINDING MONOOXYGENASE-LIKE PROTEIN (AFU_ORTHOLOGUE AFUA_4G09220)"/>
    <property type="match status" value="1"/>
</dbReference>
<dbReference type="InterPro" id="IPR036188">
    <property type="entry name" value="FAD/NAD-bd_sf"/>
</dbReference>
<feature type="region of interest" description="Disordered" evidence="2">
    <location>
        <begin position="277"/>
        <end position="303"/>
    </location>
</feature>
<sequence length="1304" mass="145704">MPSNTNTQNTTNCSIRYVDPVVRSILMCMYGLVVHLTTISTIVGSTAESCDTSNFLKDENSWLATLLLAHEYWVYLQHSNVLANPLCQHLDRQYGIALLRSNQHWAIAGTLSAYWCRESMCMFLCTPFLPRHTQYLVLYSLVYHTIKSRGVRLDAIRRYSPQFGIMRIVIDKFHLHTTAEAILTAVRLLLQGGDTFIHAMIIKGLFVYLSSTSEMSMLPMIHWLSFIWITHAAMNQYLRCSTATIMVQLWYSLTSKAKKTENELSSSISSKNLETTSDAVSTDDSSTGSSSSSLFDSSSSDTLSTDDRFVVRRLLEPGFVSDHLKGKQGAASRGVDVAVRIETIITALSVIYIVGLGDTPLKCLLFNVSPKSILGNGSGADKKLTILVMFAWIFWSILYASSFLFFPKKKSAKTTKRYSSRRKFIVYALDVCVLLVGISLAEDTLPRTKIIAFLIGTLVTAKSFLVASRTQVPKLFWIATSGVEFLLKILLGRFLMVEGSEEHLALIGSFISLLWSMQMVLQENSIVYDELLHDQEESLEVADIVFLGHPLRLTDAWALWLLPYSLEERWSRPWWAIIFWPVTYLVGYYTCHWRQKLFGDGASFFNCDNVKYEGVRMQTWTSAHFVRHFITSPKAVKLNIEAAARHANDTGVKVLCLGALNKAESINGGGVSVVRALGRYCGDNRKVSIIHGNHLTAAAVVETTHQCFGDNARVFLTGASSKVGWAVAQALRDRHGYDILCHSTDKSRRDIFREHNFRATSSLKDGMSFSNLWIVGKNDPGVAKYIPEGSTAVVFSVPHCLYERKDVRVVEAGTLHMDLTRLDRHRLFSNMMKGHEIFACHAAGIVAAHRLKTKLSGESSKMNAADMDETGPVDPLTMDSWLEDAKALGFKIPCALPVSKESEFIHNSTSNYENKVVVVGAGISGLSVAASLRRRGVSCIVIDEQKDEDAFGSWGKHFSGLSITTQKRWCNLPGFSMDSKDFPGELVNASEYQRYLRMYAERFGITIKRNCKVKKISRDKEGKWLVECFGNGCGNYVISAFAVVVATGKHRAPKLDTDDNLREKLSKANIETIHSSELKDEETWARATSIARKGKLCVVGFGNSASDICTAILQSASFDSDSEGSSSRIHVAVRSVPPVFPRRRGFFRIDTIGYFTRWMPFFLQEIFVKFLWKVLPDSAECDASFPAHLPRWNKLNGRIPLIDKFGQVTSALRTKRLIGHGPVNRVMEKELIFEDGAGVGGPPTPIDMVILATGYKKECIIPREDRLNGLFLVGFSNDRFLPIRTIGEEAEHVAKEIVSSHAQK</sequence>
<dbReference type="GO" id="GO:0050660">
    <property type="term" value="F:flavin adenine dinucleotide binding"/>
    <property type="evidence" value="ECO:0007669"/>
    <property type="project" value="TreeGrafter"/>
</dbReference>
<dbReference type="InterPro" id="IPR050982">
    <property type="entry name" value="Auxin_biosynth/cation_transpt"/>
</dbReference>
<keyword evidence="3" id="KW-0812">Transmembrane</keyword>
<keyword evidence="3" id="KW-0472">Membrane</keyword>
<organism evidence="4">
    <name type="scientific">Ditylum brightwellii</name>
    <dbReference type="NCBI Taxonomy" id="49249"/>
    <lineage>
        <taxon>Eukaryota</taxon>
        <taxon>Sar</taxon>
        <taxon>Stramenopiles</taxon>
        <taxon>Ochrophyta</taxon>
        <taxon>Bacillariophyta</taxon>
        <taxon>Mediophyceae</taxon>
        <taxon>Lithodesmiophycidae</taxon>
        <taxon>Lithodesmiales</taxon>
        <taxon>Lithodesmiaceae</taxon>
        <taxon>Ditylum</taxon>
    </lineage>
</organism>
<dbReference type="Gene3D" id="3.50.50.60">
    <property type="entry name" value="FAD/NAD(P)-binding domain"/>
    <property type="match status" value="1"/>
</dbReference>
<evidence type="ECO:0000256" key="3">
    <source>
        <dbReference type="SAM" id="Phobius"/>
    </source>
</evidence>
<dbReference type="Pfam" id="PF13738">
    <property type="entry name" value="Pyr_redox_3"/>
    <property type="match status" value="1"/>
</dbReference>
<proteinExistence type="predicted"/>
<keyword evidence="1" id="KW-0560">Oxidoreductase</keyword>
<protein>
    <submittedName>
        <fullName evidence="4">Uncharacterized protein</fullName>
    </submittedName>
</protein>
<evidence type="ECO:0000313" key="4">
    <source>
        <dbReference type="EMBL" id="CAD9356465.1"/>
    </source>
</evidence>
<feature type="transmembrane region" description="Helical" evidence="3">
    <location>
        <begin position="384"/>
        <end position="404"/>
    </location>
</feature>
<feature type="transmembrane region" description="Helical" evidence="3">
    <location>
        <begin position="447"/>
        <end position="468"/>
    </location>
</feature>
<dbReference type="GO" id="GO:0004497">
    <property type="term" value="F:monooxygenase activity"/>
    <property type="evidence" value="ECO:0007669"/>
    <property type="project" value="TreeGrafter"/>
</dbReference>
<feature type="transmembrane region" description="Helical" evidence="3">
    <location>
        <begin position="424"/>
        <end position="441"/>
    </location>
</feature>
<keyword evidence="3" id="KW-1133">Transmembrane helix</keyword>